<accession>A0ABN7VW81</accession>
<feature type="non-terminal residue" evidence="1">
    <location>
        <position position="168"/>
    </location>
</feature>
<organism evidence="1 2">
    <name type="scientific">Gigaspora margarita</name>
    <dbReference type="NCBI Taxonomy" id="4874"/>
    <lineage>
        <taxon>Eukaryota</taxon>
        <taxon>Fungi</taxon>
        <taxon>Fungi incertae sedis</taxon>
        <taxon>Mucoromycota</taxon>
        <taxon>Glomeromycotina</taxon>
        <taxon>Glomeromycetes</taxon>
        <taxon>Diversisporales</taxon>
        <taxon>Gigasporaceae</taxon>
        <taxon>Gigaspora</taxon>
    </lineage>
</organism>
<name>A0ABN7VW81_GIGMA</name>
<dbReference type="EMBL" id="CAJVQB010022771">
    <property type="protein sequence ID" value="CAG8800352.1"/>
    <property type="molecule type" value="Genomic_DNA"/>
</dbReference>
<sequence>MITNNDNFHFPAETFPLKISNLREELLTSALIPSENHESQIFKNVHDIQQWNAMKKIVSSYEETLLESYKVAGLKLIDERTELNQWTKNDDIMFEKCLDQETNNYLSQALADFRLKVSNQYNPKIIDEGITHINSAFFSEKRNLEARYTKRQRQSKESQLIKLAKDKI</sequence>
<protein>
    <submittedName>
        <fullName evidence="1">43830_t:CDS:1</fullName>
    </submittedName>
</protein>
<dbReference type="Proteomes" id="UP000789901">
    <property type="component" value="Unassembled WGS sequence"/>
</dbReference>
<evidence type="ECO:0000313" key="1">
    <source>
        <dbReference type="EMBL" id="CAG8800352.1"/>
    </source>
</evidence>
<proteinExistence type="predicted"/>
<gene>
    <name evidence="1" type="ORF">GMARGA_LOCUS22955</name>
</gene>
<keyword evidence="2" id="KW-1185">Reference proteome</keyword>
<comment type="caution">
    <text evidence="1">The sequence shown here is derived from an EMBL/GenBank/DDBJ whole genome shotgun (WGS) entry which is preliminary data.</text>
</comment>
<reference evidence="1 2" key="1">
    <citation type="submission" date="2021-06" db="EMBL/GenBank/DDBJ databases">
        <authorList>
            <person name="Kallberg Y."/>
            <person name="Tangrot J."/>
            <person name="Rosling A."/>
        </authorList>
    </citation>
    <scope>NUCLEOTIDE SEQUENCE [LARGE SCALE GENOMIC DNA]</scope>
    <source>
        <strain evidence="1 2">120-4 pot B 10/14</strain>
    </source>
</reference>
<evidence type="ECO:0000313" key="2">
    <source>
        <dbReference type="Proteomes" id="UP000789901"/>
    </source>
</evidence>